<evidence type="ECO:0000313" key="3">
    <source>
        <dbReference type="EMBL" id="PBK78709.1"/>
    </source>
</evidence>
<dbReference type="EMBL" id="KZ293415">
    <property type="protein sequence ID" value="PBK78709.1"/>
    <property type="molecule type" value="Genomic_DNA"/>
</dbReference>
<name>A0A2H3C6K5_9AGAR</name>
<keyword evidence="2" id="KW-1133">Transmembrane helix</keyword>
<protein>
    <submittedName>
        <fullName evidence="3">Uncharacterized protein</fullName>
    </submittedName>
</protein>
<evidence type="ECO:0000256" key="1">
    <source>
        <dbReference type="SAM" id="MobiDB-lite"/>
    </source>
</evidence>
<sequence>MAWMVAGCECEAKLSAVTSIGLYVGGRLEAWWMVLSAVMVMSGFIFIDVFLVSDRLKLWTHQTTKMTCRRTAAFSSKRRGSFVTHRLVEEESETWRTATMVDGVGRSGEDNLAQCEDGEYDSVMTGTWVLIEGLQLDKYKILEGFSDISDTGKDTKDAKEDETDELDEEDDEDDMDVDLEEPEPKAKPKARSGDFVVKPKNDPRMAAIPLYARDGQVKRQVARPKPFAEMQTTLTNNLTQNVRITDRVNKAWGYNVGAGPL</sequence>
<proteinExistence type="predicted"/>
<dbReference type="AlphaFoldDB" id="A0A2H3C6K5"/>
<keyword evidence="2" id="KW-0812">Transmembrane</keyword>
<keyword evidence="4" id="KW-1185">Reference proteome</keyword>
<evidence type="ECO:0000313" key="4">
    <source>
        <dbReference type="Proteomes" id="UP000218334"/>
    </source>
</evidence>
<evidence type="ECO:0000256" key="2">
    <source>
        <dbReference type="SAM" id="Phobius"/>
    </source>
</evidence>
<dbReference type="Proteomes" id="UP000218334">
    <property type="component" value="Unassembled WGS sequence"/>
</dbReference>
<gene>
    <name evidence="3" type="ORF">ARMSODRAFT_1011253</name>
</gene>
<accession>A0A2H3C6K5</accession>
<feature type="transmembrane region" description="Helical" evidence="2">
    <location>
        <begin position="30"/>
        <end position="52"/>
    </location>
</feature>
<reference evidence="4" key="1">
    <citation type="journal article" date="2017" name="Nat. Ecol. Evol.">
        <title>Genome expansion and lineage-specific genetic innovations in the forest pathogenic fungi Armillaria.</title>
        <authorList>
            <person name="Sipos G."/>
            <person name="Prasanna A.N."/>
            <person name="Walter M.C."/>
            <person name="O'Connor E."/>
            <person name="Balint B."/>
            <person name="Krizsan K."/>
            <person name="Kiss B."/>
            <person name="Hess J."/>
            <person name="Varga T."/>
            <person name="Slot J."/>
            <person name="Riley R."/>
            <person name="Boka B."/>
            <person name="Rigling D."/>
            <person name="Barry K."/>
            <person name="Lee J."/>
            <person name="Mihaltcheva S."/>
            <person name="LaButti K."/>
            <person name="Lipzen A."/>
            <person name="Waldron R."/>
            <person name="Moloney N.M."/>
            <person name="Sperisen C."/>
            <person name="Kredics L."/>
            <person name="Vagvoelgyi C."/>
            <person name="Patrignani A."/>
            <person name="Fitzpatrick D."/>
            <person name="Nagy I."/>
            <person name="Doyle S."/>
            <person name="Anderson J.B."/>
            <person name="Grigoriev I.V."/>
            <person name="Gueldener U."/>
            <person name="Muensterkoetter M."/>
            <person name="Nagy L.G."/>
        </authorList>
    </citation>
    <scope>NUCLEOTIDE SEQUENCE [LARGE SCALE GENOMIC DNA]</scope>
    <source>
        <strain evidence="4">28-4</strain>
    </source>
</reference>
<feature type="region of interest" description="Disordered" evidence="1">
    <location>
        <begin position="150"/>
        <end position="199"/>
    </location>
</feature>
<organism evidence="3 4">
    <name type="scientific">Armillaria solidipes</name>
    <dbReference type="NCBI Taxonomy" id="1076256"/>
    <lineage>
        <taxon>Eukaryota</taxon>
        <taxon>Fungi</taxon>
        <taxon>Dikarya</taxon>
        <taxon>Basidiomycota</taxon>
        <taxon>Agaricomycotina</taxon>
        <taxon>Agaricomycetes</taxon>
        <taxon>Agaricomycetidae</taxon>
        <taxon>Agaricales</taxon>
        <taxon>Marasmiineae</taxon>
        <taxon>Physalacriaceae</taxon>
        <taxon>Armillaria</taxon>
    </lineage>
</organism>
<feature type="compositionally biased region" description="Acidic residues" evidence="1">
    <location>
        <begin position="160"/>
        <end position="181"/>
    </location>
</feature>
<keyword evidence="2" id="KW-0472">Membrane</keyword>
<feature type="compositionally biased region" description="Basic and acidic residues" evidence="1">
    <location>
        <begin position="150"/>
        <end position="159"/>
    </location>
</feature>
<dbReference type="STRING" id="1076256.A0A2H3C6K5"/>